<evidence type="ECO:0000313" key="2">
    <source>
        <dbReference type="EMBL" id="AKV66978.1"/>
    </source>
</evidence>
<dbReference type="KEGG" id="mpk:VL20_1843"/>
<name>A0A0K1RYX5_9CHRO</name>
<evidence type="ECO:0000313" key="3">
    <source>
        <dbReference type="Proteomes" id="UP000068167"/>
    </source>
</evidence>
<evidence type="ECO:0000256" key="1">
    <source>
        <dbReference type="SAM" id="MobiDB-lite"/>
    </source>
</evidence>
<feature type="region of interest" description="Disordered" evidence="1">
    <location>
        <begin position="16"/>
        <end position="50"/>
    </location>
</feature>
<dbReference type="Proteomes" id="UP000068167">
    <property type="component" value="Chromosome"/>
</dbReference>
<sequence length="50" mass="5624">MPRGFVLWLLGVGGREMGKWGDREISTNTPKPQNPKTPKPQNPTPHFHST</sequence>
<reference evidence="2 3" key="1">
    <citation type="journal article" date="2016" name="Stand. Genomic Sci.">
        <title>Complete genome sequence and genomic characterization of Microcystis panniformis FACHB 1757 by third-generation sequencing.</title>
        <authorList>
            <person name="Zhang J.Y."/>
            <person name="Guan R."/>
            <person name="Zhang H.J."/>
            <person name="Li H."/>
            <person name="Xiao P."/>
            <person name="Yu G.L."/>
            <person name="Du L."/>
            <person name="Cao D.M."/>
            <person name="Zhu B.C."/>
            <person name="Li R.H."/>
            <person name="Lu Z.H."/>
        </authorList>
    </citation>
    <scope>NUCLEOTIDE SEQUENCE [LARGE SCALE GENOMIC DNA]</scope>
    <source>
        <strain evidence="2 3">FACHB-1757</strain>
    </source>
</reference>
<dbReference type="AlphaFoldDB" id="A0A0K1RYX5"/>
<dbReference type="EMBL" id="CP011339">
    <property type="protein sequence ID" value="AKV66978.1"/>
    <property type="molecule type" value="Genomic_DNA"/>
</dbReference>
<keyword evidence="3" id="KW-1185">Reference proteome</keyword>
<accession>A0A0K1RYX5</accession>
<gene>
    <name evidence="2" type="ORF">VL20_1843</name>
</gene>
<dbReference type="PATRIC" id="fig|1638788.3.peg.1851"/>
<proteinExistence type="predicted"/>
<protein>
    <submittedName>
        <fullName evidence="2">Uncharacterized protein</fullName>
    </submittedName>
</protein>
<organism evidence="2 3">
    <name type="scientific">Microcystis panniformis FACHB-1757</name>
    <dbReference type="NCBI Taxonomy" id="1638788"/>
    <lineage>
        <taxon>Bacteria</taxon>
        <taxon>Bacillati</taxon>
        <taxon>Cyanobacteriota</taxon>
        <taxon>Cyanophyceae</taxon>
        <taxon>Oscillatoriophycideae</taxon>
        <taxon>Chroococcales</taxon>
        <taxon>Microcystaceae</taxon>
        <taxon>Microcystis</taxon>
    </lineage>
</organism>
<feature type="compositionally biased region" description="Pro residues" evidence="1">
    <location>
        <begin position="32"/>
        <end position="43"/>
    </location>
</feature>
<feature type="compositionally biased region" description="Basic and acidic residues" evidence="1">
    <location>
        <begin position="16"/>
        <end position="25"/>
    </location>
</feature>